<dbReference type="EMBL" id="FOZC01000001">
    <property type="protein sequence ID" value="SFR64904.1"/>
    <property type="molecule type" value="Genomic_DNA"/>
</dbReference>
<organism evidence="3 4">
    <name type="scientific">[Clostridium] aminophilum</name>
    <dbReference type="NCBI Taxonomy" id="1526"/>
    <lineage>
        <taxon>Bacteria</taxon>
        <taxon>Bacillati</taxon>
        <taxon>Bacillota</taxon>
        <taxon>Clostridia</taxon>
        <taxon>Lachnospirales</taxon>
        <taxon>Lachnospiraceae</taxon>
    </lineage>
</organism>
<dbReference type="AlphaFoldDB" id="A0A1I6IE47"/>
<feature type="signal peptide" evidence="1">
    <location>
        <begin position="1"/>
        <end position="24"/>
    </location>
</feature>
<reference evidence="3 4" key="1">
    <citation type="submission" date="2016-10" db="EMBL/GenBank/DDBJ databases">
        <authorList>
            <person name="de Groot N.N."/>
        </authorList>
    </citation>
    <scope>NUCLEOTIDE SEQUENCE [LARGE SCALE GENOMIC DNA]</scope>
    <source>
        <strain evidence="3 4">F</strain>
    </source>
</reference>
<accession>A0A1I6IE47</accession>
<dbReference type="Pfam" id="PF10080">
    <property type="entry name" value="FtrD-like"/>
    <property type="match status" value="1"/>
</dbReference>
<evidence type="ECO:0000256" key="1">
    <source>
        <dbReference type="SAM" id="SignalP"/>
    </source>
</evidence>
<proteinExistence type="predicted"/>
<dbReference type="InterPro" id="IPR018758">
    <property type="entry name" value="FtrD-like"/>
</dbReference>
<protein>
    <submittedName>
        <fullName evidence="3">Predicted membrane protein</fullName>
    </submittedName>
</protein>
<evidence type="ECO:0000259" key="2">
    <source>
        <dbReference type="Pfam" id="PF10080"/>
    </source>
</evidence>
<feature type="chain" id="PRO_5038894873" evidence="1">
    <location>
        <begin position="25"/>
        <end position="175"/>
    </location>
</feature>
<gene>
    <name evidence="3" type="ORF">SAMN02910262_00279</name>
</gene>
<feature type="domain" description="Membrane iron-sulfur containing protein FtrD-like" evidence="2">
    <location>
        <begin position="69"/>
        <end position="167"/>
    </location>
</feature>
<dbReference type="RefSeq" id="WP_051684504.1">
    <property type="nucleotide sequence ID" value="NZ_FOZC01000001.1"/>
</dbReference>
<dbReference type="Proteomes" id="UP000214760">
    <property type="component" value="Unassembled WGS sequence"/>
</dbReference>
<evidence type="ECO:0000313" key="4">
    <source>
        <dbReference type="Proteomes" id="UP000214760"/>
    </source>
</evidence>
<dbReference type="PROSITE" id="PS51257">
    <property type="entry name" value="PROKAR_LIPOPROTEIN"/>
    <property type="match status" value="1"/>
</dbReference>
<keyword evidence="1" id="KW-0732">Signal</keyword>
<evidence type="ECO:0000313" key="3">
    <source>
        <dbReference type="EMBL" id="SFR64904.1"/>
    </source>
</evidence>
<name>A0A1I6IE47_9FIRM</name>
<sequence length="175" mass="18647">MKKGKIFTALMLVTAGIAATGCGAVSTNSAAIKTGDLQAEQNSIPEFITPDLSDDGTVLVDTSILTAHPKYVNYDAGGTTVQMIAVKASDDSYRLSLNTCQSCNPSPRAYFKEKNGRLVCQNCGNTFTMDSVGSLSGGCNPMNIAYETTGDHLAVKKTDLNRYAEKFLSWKGPTE</sequence>